<dbReference type="NCBIfam" id="NF003765">
    <property type="entry name" value="PRK05359.1"/>
    <property type="match status" value="1"/>
</dbReference>
<dbReference type="PANTHER" id="PTHR11046">
    <property type="entry name" value="OLIGORIBONUCLEASE, MITOCHONDRIAL"/>
    <property type="match status" value="1"/>
</dbReference>
<evidence type="ECO:0000256" key="1">
    <source>
        <dbReference type="ARBA" id="ARBA00009921"/>
    </source>
</evidence>
<dbReference type="Gene3D" id="3.30.420.10">
    <property type="entry name" value="Ribonuclease H-like superfamily/Ribonuclease H"/>
    <property type="match status" value="1"/>
</dbReference>
<keyword evidence="3" id="KW-0378">Hydrolase</keyword>
<evidence type="ECO:0000313" key="7">
    <source>
        <dbReference type="EMBL" id="EPB75353.1"/>
    </source>
</evidence>
<dbReference type="AlphaFoldDB" id="A0A0D6LVZ8"/>
<evidence type="ECO:0000313" key="8">
    <source>
        <dbReference type="Proteomes" id="UP000054495"/>
    </source>
</evidence>
<feature type="domain" description="Exonuclease" evidence="6">
    <location>
        <begin position="10"/>
        <end position="184"/>
    </location>
</feature>
<protein>
    <recommendedName>
        <fullName evidence="5">Probable oligoribonuclease</fullName>
    </recommendedName>
</protein>
<dbReference type="HAMAP" id="MF_00045">
    <property type="entry name" value="Oligoribonuclease"/>
    <property type="match status" value="1"/>
</dbReference>
<evidence type="ECO:0000256" key="2">
    <source>
        <dbReference type="ARBA" id="ARBA00022722"/>
    </source>
</evidence>
<dbReference type="GO" id="GO:0000175">
    <property type="term" value="F:3'-5'-RNA exonuclease activity"/>
    <property type="evidence" value="ECO:0007669"/>
    <property type="project" value="InterPro"/>
</dbReference>
<dbReference type="PANTHER" id="PTHR11046:SF0">
    <property type="entry name" value="OLIGORIBONUCLEASE, MITOCHONDRIAL"/>
    <property type="match status" value="1"/>
</dbReference>
<dbReference type="CDD" id="cd06135">
    <property type="entry name" value="Orn"/>
    <property type="match status" value="1"/>
</dbReference>
<keyword evidence="4" id="KW-0269">Exonuclease</keyword>
<dbReference type="FunFam" id="3.30.420.10:FF:000003">
    <property type="entry name" value="Oligoribonuclease"/>
    <property type="match status" value="1"/>
</dbReference>
<dbReference type="EMBL" id="KE124905">
    <property type="protein sequence ID" value="EPB75353.1"/>
    <property type="molecule type" value="Genomic_DNA"/>
</dbReference>
<dbReference type="InterPro" id="IPR012337">
    <property type="entry name" value="RNaseH-like_sf"/>
</dbReference>
<accession>A0A0D6LVZ8</accession>
<organism evidence="7 8">
    <name type="scientific">Ancylostoma ceylanicum</name>
    <dbReference type="NCBI Taxonomy" id="53326"/>
    <lineage>
        <taxon>Eukaryota</taxon>
        <taxon>Metazoa</taxon>
        <taxon>Ecdysozoa</taxon>
        <taxon>Nematoda</taxon>
        <taxon>Chromadorea</taxon>
        <taxon>Rhabditida</taxon>
        <taxon>Rhabditina</taxon>
        <taxon>Rhabditomorpha</taxon>
        <taxon>Strongyloidea</taxon>
        <taxon>Ancylostomatidae</taxon>
        <taxon>Ancylostomatinae</taxon>
        <taxon>Ancylostoma</taxon>
    </lineage>
</organism>
<proteinExistence type="inferred from homology"/>
<comment type="similarity">
    <text evidence="1">Belongs to the oligoribonuclease family.</text>
</comment>
<dbReference type="SUPFAM" id="SSF53098">
    <property type="entry name" value="Ribonuclease H-like"/>
    <property type="match status" value="1"/>
</dbReference>
<name>A0A0D6LVZ8_9BILA</name>
<dbReference type="InterPro" id="IPR022894">
    <property type="entry name" value="Oligoribonuclease"/>
</dbReference>
<reference evidence="7 8" key="1">
    <citation type="submission" date="2013-05" db="EMBL/GenBank/DDBJ databases">
        <title>Draft genome of the parasitic nematode Anyclostoma ceylanicum.</title>
        <authorList>
            <person name="Mitreva M."/>
        </authorList>
    </citation>
    <scope>NUCLEOTIDE SEQUENCE [LARGE SCALE GENOMIC DNA]</scope>
</reference>
<dbReference type="InterPro" id="IPR013520">
    <property type="entry name" value="Ribonucl_H"/>
</dbReference>
<dbReference type="Proteomes" id="UP000054495">
    <property type="component" value="Unassembled WGS sequence"/>
</dbReference>
<dbReference type="Pfam" id="PF00929">
    <property type="entry name" value="RNase_T"/>
    <property type="match status" value="1"/>
</dbReference>
<evidence type="ECO:0000256" key="5">
    <source>
        <dbReference type="ARBA" id="ARBA00072681"/>
    </source>
</evidence>
<sequence length="269" mass="30529">MSKSTGGEGRLIWIDCEMTGLDVEKQTLVEIATIVTDKDLNVVAEGPDIVIHQSEKVLDVMEEWPRQTFIKNGLLKKIRESNITLERAEEMVLEFLEKETAKGECPLAGNSVSMDRCFINKYMPRLGEHLHYRTVDVSTIKELTKRWFPDEFVKAPPKRNTHRALDDIRESIQELQYYRSTVFKKIVQGVLGRRSQHVQGRGGVGLDTKQTPRSARLVKTKNRNGTRRRISATRSSRCGKAAEKAQLITGPDMDDGGLARRALVTLTYM</sequence>
<dbReference type="SMART" id="SM00479">
    <property type="entry name" value="EXOIII"/>
    <property type="match status" value="1"/>
</dbReference>
<evidence type="ECO:0000259" key="6">
    <source>
        <dbReference type="SMART" id="SM00479"/>
    </source>
</evidence>
<evidence type="ECO:0000256" key="3">
    <source>
        <dbReference type="ARBA" id="ARBA00022801"/>
    </source>
</evidence>
<gene>
    <name evidence="7" type="ORF">ANCCEY_05567</name>
</gene>
<evidence type="ECO:0000256" key="4">
    <source>
        <dbReference type="ARBA" id="ARBA00022839"/>
    </source>
</evidence>
<keyword evidence="2" id="KW-0540">Nuclease</keyword>
<dbReference type="InterPro" id="IPR036397">
    <property type="entry name" value="RNaseH_sf"/>
</dbReference>
<dbReference type="GO" id="GO:0003676">
    <property type="term" value="F:nucleic acid binding"/>
    <property type="evidence" value="ECO:0007669"/>
    <property type="project" value="InterPro"/>
</dbReference>
<keyword evidence="8" id="KW-1185">Reference proteome</keyword>